<dbReference type="AlphaFoldDB" id="A0A814IF31"/>
<feature type="compositionally biased region" description="Basic and acidic residues" evidence="1">
    <location>
        <begin position="297"/>
        <end position="318"/>
    </location>
</feature>
<protein>
    <submittedName>
        <fullName evidence="3">Uncharacterized protein</fullName>
    </submittedName>
</protein>
<accession>A0A814IF31</accession>
<keyword evidence="4" id="KW-1185">Reference proteome</keyword>
<keyword evidence="2" id="KW-0812">Transmembrane</keyword>
<dbReference type="Gene3D" id="3.80.10.10">
    <property type="entry name" value="Ribonuclease Inhibitor"/>
    <property type="match status" value="1"/>
</dbReference>
<evidence type="ECO:0000313" key="4">
    <source>
        <dbReference type="Proteomes" id="UP000663879"/>
    </source>
</evidence>
<proteinExistence type="predicted"/>
<dbReference type="InterPro" id="IPR032675">
    <property type="entry name" value="LRR_dom_sf"/>
</dbReference>
<keyword evidence="2" id="KW-0472">Membrane</keyword>
<keyword evidence="2" id="KW-1133">Transmembrane helix</keyword>
<organism evidence="3 4">
    <name type="scientific">Brachionus calyciflorus</name>
    <dbReference type="NCBI Taxonomy" id="104777"/>
    <lineage>
        <taxon>Eukaryota</taxon>
        <taxon>Metazoa</taxon>
        <taxon>Spiralia</taxon>
        <taxon>Gnathifera</taxon>
        <taxon>Rotifera</taxon>
        <taxon>Eurotatoria</taxon>
        <taxon>Monogononta</taxon>
        <taxon>Pseudotrocha</taxon>
        <taxon>Ploima</taxon>
        <taxon>Brachionidae</taxon>
        <taxon>Brachionus</taxon>
    </lineage>
</organism>
<evidence type="ECO:0000313" key="3">
    <source>
        <dbReference type="EMBL" id="CAF1023143.1"/>
    </source>
</evidence>
<evidence type="ECO:0000256" key="2">
    <source>
        <dbReference type="SAM" id="Phobius"/>
    </source>
</evidence>
<sequence>KKDKGFGFTIMRGRKSLALGVNEDDVSDTAREPSFYNVNEARPSFTSVSPNCQTKCTFDSLNSFCYTHTKISMENLKSCYLEHISIEKSNLIDFYLVNTVVINDPLDLNYLSNLTQNIRVNGVLTHLPLITNLKNLKILKINFHWINQLDKPHFYPSSIEIFDLVDGKIMIIQRDFFAHFENLKEINLQKNRIRDICLLDYGVIRNVILTGNNKEKYAHHTIKKNFSFENCKNYISTSTVAPTPIVITKKTTILSTKKTNMIKTNTIETTSKSTSKQTTFVSTSVQSSRLLKSTDAVSEKDLSSTKKTEENKQEEKPSLNKDLTFRNRILDYIIENPGVVVSIFTFIFLFLLFLFAYFAYSIEKLK</sequence>
<feature type="non-terminal residue" evidence="3">
    <location>
        <position position="1"/>
    </location>
</feature>
<dbReference type="SUPFAM" id="SSF52058">
    <property type="entry name" value="L domain-like"/>
    <property type="match status" value="1"/>
</dbReference>
<reference evidence="3" key="1">
    <citation type="submission" date="2021-02" db="EMBL/GenBank/DDBJ databases">
        <authorList>
            <person name="Nowell W R."/>
        </authorList>
    </citation>
    <scope>NUCLEOTIDE SEQUENCE</scope>
    <source>
        <strain evidence="3">Ploen Becks lab</strain>
    </source>
</reference>
<feature type="transmembrane region" description="Helical" evidence="2">
    <location>
        <begin position="339"/>
        <end position="360"/>
    </location>
</feature>
<feature type="region of interest" description="Disordered" evidence="1">
    <location>
        <begin position="296"/>
        <end position="318"/>
    </location>
</feature>
<evidence type="ECO:0000256" key="1">
    <source>
        <dbReference type="SAM" id="MobiDB-lite"/>
    </source>
</evidence>
<dbReference type="InterPro" id="IPR001611">
    <property type="entry name" value="Leu-rich_rpt"/>
</dbReference>
<dbReference type="PROSITE" id="PS51450">
    <property type="entry name" value="LRR"/>
    <property type="match status" value="1"/>
</dbReference>
<dbReference type="EMBL" id="CAJNOC010004481">
    <property type="protein sequence ID" value="CAF1023143.1"/>
    <property type="molecule type" value="Genomic_DNA"/>
</dbReference>
<name>A0A814IF31_9BILA</name>
<comment type="caution">
    <text evidence="3">The sequence shown here is derived from an EMBL/GenBank/DDBJ whole genome shotgun (WGS) entry which is preliminary data.</text>
</comment>
<gene>
    <name evidence="3" type="ORF">OXX778_LOCUS17482</name>
</gene>
<dbReference type="Proteomes" id="UP000663879">
    <property type="component" value="Unassembled WGS sequence"/>
</dbReference>